<reference evidence="2" key="1">
    <citation type="journal article" date="2012" name="PLoS Negl. Trop. Dis.">
        <title>A systematically improved high quality genome and transcriptome of the human blood fluke Schistosoma mansoni.</title>
        <authorList>
            <person name="Protasio A.V."/>
            <person name="Tsai I.J."/>
            <person name="Babbage A."/>
            <person name="Nichol S."/>
            <person name="Hunt M."/>
            <person name="Aslett M.A."/>
            <person name="De Silva N."/>
            <person name="Velarde G.S."/>
            <person name="Anderson T.J."/>
            <person name="Clark R.C."/>
            <person name="Davidson C."/>
            <person name="Dillon G.P."/>
            <person name="Holroyd N.E."/>
            <person name="LoVerde P.T."/>
            <person name="Lloyd C."/>
            <person name="McQuillan J."/>
            <person name="Oliveira G."/>
            <person name="Otto T.D."/>
            <person name="Parker-Manuel S.J."/>
            <person name="Quail M.A."/>
            <person name="Wilson R.A."/>
            <person name="Zerlotini A."/>
            <person name="Dunne D.W."/>
            <person name="Berriman M."/>
        </authorList>
    </citation>
    <scope>NUCLEOTIDE SEQUENCE [LARGE SCALE GENOMIC DNA]</scope>
    <source>
        <strain evidence="2">Puerto Rican</strain>
    </source>
</reference>
<reference evidence="3" key="2">
    <citation type="submission" date="2019-11" db="UniProtKB">
        <authorList>
            <consortium name="WormBaseParasite"/>
        </authorList>
    </citation>
    <scope>IDENTIFICATION</scope>
    <source>
        <strain evidence="3">Puerto Rican</strain>
    </source>
</reference>
<dbReference type="WBParaSite" id="Smp_328360.1">
    <property type="protein sequence ID" value="Smp_328360.1"/>
    <property type="gene ID" value="Smp_328360"/>
</dbReference>
<feature type="region of interest" description="Disordered" evidence="1">
    <location>
        <begin position="1"/>
        <end position="38"/>
    </location>
</feature>
<evidence type="ECO:0000313" key="3">
    <source>
        <dbReference type="WBParaSite" id="Smp_328360.1"/>
    </source>
</evidence>
<accession>A0A5K4F6J5</accession>
<sequence length="90" mass="10391">MRNMEHCTKDNRNDSATKTKVMDSTLDSLLGPSEVGRTAEDPKSTAIIYLEKHGILRLMQKLVYEIALFQPDDPIQYMIDHVENIRDRID</sequence>
<dbReference type="Proteomes" id="UP000008854">
    <property type="component" value="Unassembled WGS sequence"/>
</dbReference>
<dbReference type="CDD" id="cd22975">
    <property type="entry name" value="DD_TEX55"/>
    <property type="match status" value="1"/>
</dbReference>
<dbReference type="AlphaFoldDB" id="A0A5K4F6J5"/>
<dbReference type="InParanoid" id="A0A5K4F6J5"/>
<dbReference type="Pfam" id="PF17819">
    <property type="entry name" value="Tex55"/>
    <property type="match status" value="1"/>
</dbReference>
<evidence type="ECO:0000256" key="1">
    <source>
        <dbReference type="SAM" id="MobiDB-lite"/>
    </source>
</evidence>
<dbReference type="InterPro" id="IPR040760">
    <property type="entry name" value="Tex55"/>
</dbReference>
<dbReference type="InterPro" id="IPR048377">
    <property type="entry name" value="TEX55_DD"/>
</dbReference>
<keyword evidence="2" id="KW-1185">Reference proteome</keyword>
<protein>
    <submittedName>
        <fullName evidence="3">CARD domain-containing protein</fullName>
    </submittedName>
</protein>
<feature type="compositionally biased region" description="Basic and acidic residues" evidence="1">
    <location>
        <begin position="1"/>
        <end position="21"/>
    </location>
</feature>
<name>A0A5K4F6J5_SCHMA</name>
<dbReference type="SUPFAM" id="SSF47391">
    <property type="entry name" value="Dimerization-anchoring domain of cAMP-dependent PK regulatory subunit"/>
    <property type="match status" value="1"/>
</dbReference>
<proteinExistence type="predicted"/>
<organism evidence="2 3">
    <name type="scientific">Schistosoma mansoni</name>
    <name type="common">Blood fluke</name>
    <dbReference type="NCBI Taxonomy" id="6183"/>
    <lineage>
        <taxon>Eukaryota</taxon>
        <taxon>Metazoa</taxon>
        <taxon>Spiralia</taxon>
        <taxon>Lophotrochozoa</taxon>
        <taxon>Platyhelminthes</taxon>
        <taxon>Trematoda</taxon>
        <taxon>Digenea</taxon>
        <taxon>Strigeidida</taxon>
        <taxon>Schistosomatoidea</taxon>
        <taxon>Schistosomatidae</taxon>
        <taxon>Schistosoma</taxon>
    </lineage>
</organism>
<dbReference type="Gene3D" id="1.20.890.10">
    <property type="entry name" value="cAMP-dependent protein kinase regulatory subunit, dimerization-anchoring domain"/>
    <property type="match status" value="1"/>
</dbReference>
<evidence type="ECO:0000313" key="2">
    <source>
        <dbReference type="Proteomes" id="UP000008854"/>
    </source>
</evidence>